<evidence type="ECO:0000313" key="2">
    <source>
        <dbReference type="Proteomes" id="UP001642360"/>
    </source>
</evidence>
<dbReference type="EMBL" id="CAUOFW020009069">
    <property type="protein sequence ID" value="CAK9184775.1"/>
    <property type="molecule type" value="Genomic_DNA"/>
</dbReference>
<reference evidence="1 2" key="1">
    <citation type="submission" date="2024-02" db="EMBL/GenBank/DDBJ databases">
        <authorList>
            <person name="Vignale AGUSTIN F."/>
            <person name="Sosa J E."/>
            <person name="Modenutti C."/>
        </authorList>
    </citation>
    <scope>NUCLEOTIDE SEQUENCE [LARGE SCALE GENOMIC DNA]</scope>
</reference>
<dbReference type="PANTHER" id="PTHR10811">
    <property type="entry name" value="FRINGE-RELATED"/>
    <property type="match status" value="1"/>
</dbReference>
<dbReference type="Gene3D" id="3.90.550.50">
    <property type="match status" value="1"/>
</dbReference>
<dbReference type="FunFam" id="3.90.550.50:FF:000006">
    <property type="entry name" value="Fringe-related protein-like"/>
    <property type="match status" value="1"/>
</dbReference>
<dbReference type="InterPro" id="IPR006740">
    <property type="entry name" value="DUF604"/>
</dbReference>
<dbReference type="Pfam" id="PF04646">
    <property type="entry name" value="DUF604"/>
    <property type="match status" value="1"/>
</dbReference>
<organism evidence="1 2">
    <name type="scientific">Ilex paraguariensis</name>
    <name type="common">yerba mate</name>
    <dbReference type="NCBI Taxonomy" id="185542"/>
    <lineage>
        <taxon>Eukaryota</taxon>
        <taxon>Viridiplantae</taxon>
        <taxon>Streptophyta</taxon>
        <taxon>Embryophyta</taxon>
        <taxon>Tracheophyta</taxon>
        <taxon>Spermatophyta</taxon>
        <taxon>Magnoliopsida</taxon>
        <taxon>eudicotyledons</taxon>
        <taxon>Gunneridae</taxon>
        <taxon>Pentapetalae</taxon>
        <taxon>asterids</taxon>
        <taxon>campanulids</taxon>
        <taxon>Aquifoliales</taxon>
        <taxon>Aquifoliaceae</taxon>
        <taxon>Ilex</taxon>
    </lineage>
</organism>
<comment type="caution">
    <text evidence="1">The sequence shown here is derived from an EMBL/GenBank/DDBJ whole genome shotgun (WGS) entry which is preliminary data.</text>
</comment>
<sequence length="503" mass="57405">MSQTPETLHYPPQLRDFLAFPNIKLPDTFSTFMKSLLAICAIASISLISYSTFSNHSQWLNRSECEQTFTRSSYEDYYVLDHEETNISHILFGIGGSAKTWNDRQHYCESWWKPNVTRGFMWLNEKPANNTRWPETSPPYRISEDSSRFRYTSWYGSRSTVRIARVIKESFQLGLQNVRWFVLGDDDTVFFTENLVTVLAKYDHNQMYYIGGNSESVEQDVIHSYTMAYGGGGFAISYPLAAELVRVLDGCIDRYASLYGSDQKIGGCISEIGVPVTKELGFHQVDIRGDPFGLLAAHPVAPLVSLHHLDYVEPMFPGLTRINSLKKLVQAYKMDPGRALQHTFCYDLKRNWSISVSWGYTVQLYPSLVTAKVLATPIQTFVTWRSWSQDPFTFNTRHMSEDPCERPVIYLVDRVVEVGTGQTQSMYKRTVDEKGKQCGEKKYLPAFSVQYFNVSAAVFEADLWKKAPRRQCCEVVNGDHGVVGGVLQVKIRGCNRWETVTPP</sequence>
<dbReference type="Proteomes" id="UP001642360">
    <property type="component" value="Unassembled WGS sequence"/>
</dbReference>
<proteinExistence type="predicted"/>
<name>A0ABC8UUM2_9AQUA</name>
<gene>
    <name evidence="1" type="ORF">ILEXP_LOCUS55120</name>
</gene>
<keyword evidence="2" id="KW-1185">Reference proteome</keyword>
<evidence type="ECO:0000313" key="1">
    <source>
        <dbReference type="EMBL" id="CAK9184775.1"/>
    </source>
</evidence>
<protein>
    <submittedName>
        <fullName evidence="1">Uncharacterized protein</fullName>
    </submittedName>
</protein>
<dbReference type="AlphaFoldDB" id="A0ABC8UUM2"/>
<accession>A0ABC8UUM2</accession>